<organism evidence="1 2">
    <name type="scientific">Pisolithus tinctorius Marx 270</name>
    <dbReference type="NCBI Taxonomy" id="870435"/>
    <lineage>
        <taxon>Eukaryota</taxon>
        <taxon>Fungi</taxon>
        <taxon>Dikarya</taxon>
        <taxon>Basidiomycota</taxon>
        <taxon>Agaricomycotina</taxon>
        <taxon>Agaricomycetes</taxon>
        <taxon>Agaricomycetidae</taxon>
        <taxon>Boletales</taxon>
        <taxon>Sclerodermatineae</taxon>
        <taxon>Pisolithaceae</taxon>
        <taxon>Pisolithus</taxon>
    </lineage>
</organism>
<reference evidence="2" key="2">
    <citation type="submission" date="2015-01" db="EMBL/GenBank/DDBJ databases">
        <title>Evolutionary Origins and Diversification of the Mycorrhizal Mutualists.</title>
        <authorList>
            <consortium name="DOE Joint Genome Institute"/>
            <consortium name="Mycorrhizal Genomics Consortium"/>
            <person name="Kohler A."/>
            <person name="Kuo A."/>
            <person name="Nagy L.G."/>
            <person name="Floudas D."/>
            <person name="Copeland A."/>
            <person name="Barry K.W."/>
            <person name="Cichocki N."/>
            <person name="Veneault-Fourrey C."/>
            <person name="LaButti K."/>
            <person name="Lindquist E.A."/>
            <person name="Lipzen A."/>
            <person name="Lundell T."/>
            <person name="Morin E."/>
            <person name="Murat C."/>
            <person name="Riley R."/>
            <person name="Ohm R."/>
            <person name="Sun H."/>
            <person name="Tunlid A."/>
            <person name="Henrissat B."/>
            <person name="Grigoriev I.V."/>
            <person name="Hibbett D.S."/>
            <person name="Martin F."/>
        </authorList>
    </citation>
    <scope>NUCLEOTIDE SEQUENCE [LARGE SCALE GENOMIC DNA]</scope>
    <source>
        <strain evidence="2">Marx 270</strain>
    </source>
</reference>
<dbReference type="HOGENOM" id="CLU_2400603_0_0_1"/>
<dbReference type="Proteomes" id="UP000054217">
    <property type="component" value="Unassembled WGS sequence"/>
</dbReference>
<dbReference type="EMBL" id="KN831950">
    <property type="protein sequence ID" value="KIO11323.1"/>
    <property type="molecule type" value="Genomic_DNA"/>
</dbReference>
<dbReference type="InParanoid" id="A0A0C3JQ97"/>
<gene>
    <name evidence="1" type="ORF">M404DRAFT_841067</name>
</gene>
<evidence type="ECO:0000313" key="1">
    <source>
        <dbReference type="EMBL" id="KIO11323.1"/>
    </source>
</evidence>
<name>A0A0C3JQ97_PISTI</name>
<sequence length="93" mass="10018">MTMDGSVDSGGSPGPPPFITTRVVAAAFCATSCCTATFSCDELPAEGLLLLTLLTLHMRAGSFWEVAFRSLITSFAKLFECFNILSTNWLRFG</sequence>
<accession>A0A0C3JQ97</accession>
<dbReference type="AlphaFoldDB" id="A0A0C3JQ97"/>
<evidence type="ECO:0000313" key="2">
    <source>
        <dbReference type="Proteomes" id="UP000054217"/>
    </source>
</evidence>
<proteinExistence type="predicted"/>
<protein>
    <submittedName>
        <fullName evidence="1">Uncharacterized protein</fullName>
    </submittedName>
</protein>
<keyword evidence="2" id="KW-1185">Reference proteome</keyword>
<reference evidence="1 2" key="1">
    <citation type="submission" date="2014-04" db="EMBL/GenBank/DDBJ databases">
        <authorList>
            <consortium name="DOE Joint Genome Institute"/>
            <person name="Kuo A."/>
            <person name="Kohler A."/>
            <person name="Costa M.D."/>
            <person name="Nagy L.G."/>
            <person name="Floudas D."/>
            <person name="Copeland A."/>
            <person name="Barry K.W."/>
            <person name="Cichocki N."/>
            <person name="Veneault-Fourrey C."/>
            <person name="LaButti K."/>
            <person name="Lindquist E.A."/>
            <person name="Lipzen A."/>
            <person name="Lundell T."/>
            <person name="Morin E."/>
            <person name="Murat C."/>
            <person name="Sun H."/>
            <person name="Tunlid A."/>
            <person name="Henrissat B."/>
            <person name="Grigoriev I.V."/>
            <person name="Hibbett D.S."/>
            <person name="Martin F."/>
            <person name="Nordberg H.P."/>
            <person name="Cantor M.N."/>
            <person name="Hua S.X."/>
        </authorList>
    </citation>
    <scope>NUCLEOTIDE SEQUENCE [LARGE SCALE GENOMIC DNA]</scope>
    <source>
        <strain evidence="1 2">Marx 270</strain>
    </source>
</reference>